<evidence type="ECO:0000313" key="2">
    <source>
        <dbReference type="Proteomes" id="UP000610373"/>
    </source>
</evidence>
<accession>A0A811T5H1</accession>
<evidence type="ECO:0000313" key="1">
    <source>
        <dbReference type="EMBL" id="CAD6492576.1"/>
    </source>
</evidence>
<name>A0A811T5H1_9EURY</name>
<dbReference type="EMBL" id="CAJHIO010000014">
    <property type="protein sequence ID" value="CAD6492576.1"/>
    <property type="molecule type" value="Genomic_DNA"/>
</dbReference>
<sequence>MRYTQADRAKTEYRKKRDILSLCRYFDELKLYLLLNPIVESVEIISEKIGGKEGYLRIIIGLPDDSVIQCFEYALFDESIELSKYSFHWQDVAGNLICRWDNAPHHPELDNFPYHVHTKDKVIASSEMNLRKVLIEAKAVLEPKTR</sequence>
<gene>
    <name evidence="1" type="ORF">CHKLHMKO_00301</name>
</gene>
<dbReference type="AlphaFoldDB" id="A0A811T5H1"/>
<dbReference type="Proteomes" id="UP000610373">
    <property type="component" value="Unassembled WGS sequence"/>
</dbReference>
<proteinExistence type="predicted"/>
<dbReference type="Pfam" id="PF20126">
    <property type="entry name" value="TumE"/>
    <property type="match status" value="1"/>
</dbReference>
<dbReference type="InterPro" id="IPR045397">
    <property type="entry name" value="TumE-like"/>
</dbReference>
<protein>
    <submittedName>
        <fullName evidence="1">Uncharacterized protein</fullName>
    </submittedName>
</protein>
<organism evidence="1 2">
    <name type="scientific">Candidatus Argoarchaeum ethanivorans</name>
    <dbReference type="NCBI Taxonomy" id="2608793"/>
    <lineage>
        <taxon>Archaea</taxon>
        <taxon>Methanobacteriati</taxon>
        <taxon>Methanobacteriota</taxon>
        <taxon>Stenosarchaea group</taxon>
        <taxon>Methanomicrobia</taxon>
        <taxon>Methanosarcinales</taxon>
        <taxon>Methanosarcinales incertae sedis</taxon>
        <taxon>GOM Arc I cluster</taxon>
        <taxon>Candidatus Argoarchaeum</taxon>
    </lineage>
</organism>
<reference evidence="1" key="1">
    <citation type="submission" date="2020-10" db="EMBL/GenBank/DDBJ databases">
        <authorList>
            <person name="Hahn C.J."/>
            <person name="Laso-Perez R."/>
            <person name="Vulcano F."/>
            <person name="Vaziourakis K.-M."/>
            <person name="Stokke R."/>
            <person name="Steen I.H."/>
            <person name="Teske A."/>
            <person name="Boetius A."/>
            <person name="Liebeke M."/>
            <person name="Amann R."/>
            <person name="Knittel K."/>
        </authorList>
    </citation>
    <scope>NUCLEOTIDE SEQUENCE</scope>
    <source>
        <strain evidence="1">Gfbio:e3339647-f889-4370-9287-4fb5cb688e4c:AG392O15_GoMArc1</strain>
    </source>
</reference>
<comment type="caution">
    <text evidence="1">The sequence shown here is derived from an EMBL/GenBank/DDBJ whole genome shotgun (WGS) entry which is preliminary data.</text>
</comment>